<protein>
    <recommendedName>
        <fullName evidence="3">Peptidase S1 domain-containing protein</fullName>
    </recommendedName>
</protein>
<dbReference type="Proteomes" id="UP001434883">
    <property type="component" value="Unassembled WGS sequence"/>
</dbReference>
<reference evidence="1 2" key="1">
    <citation type="submission" date="2021-06" db="EMBL/GenBank/DDBJ databases">
        <authorList>
            <person name="Palmer J.M."/>
        </authorList>
    </citation>
    <scope>NUCLEOTIDE SEQUENCE [LARGE SCALE GENOMIC DNA]</scope>
    <source>
        <strain evidence="1 2">XC_2019</strain>
        <tissue evidence="1">Muscle</tissue>
    </source>
</reference>
<comment type="caution">
    <text evidence="1">The sequence shown here is derived from an EMBL/GenBank/DDBJ whole genome shotgun (WGS) entry which is preliminary data.</text>
</comment>
<dbReference type="Gene3D" id="2.40.10.10">
    <property type="entry name" value="Trypsin-like serine proteases"/>
    <property type="match status" value="1"/>
</dbReference>
<gene>
    <name evidence="1" type="ORF">XENOCAPTIV_011446</name>
</gene>
<proteinExistence type="predicted"/>
<dbReference type="EMBL" id="JAHRIN010002447">
    <property type="protein sequence ID" value="MEQ2192420.1"/>
    <property type="molecule type" value="Genomic_DNA"/>
</dbReference>
<keyword evidence="2" id="KW-1185">Reference proteome</keyword>
<evidence type="ECO:0000313" key="1">
    <source>
        <dbReference type="EMBL" id="MEQ2192420.1"/>
    </source>
</evidence>
<name>A0ABV0Q9E7_9TELE</name>
<dbReference type="SUPFAM" id="SSF50494">
    <property type="entry name" value="Trypsin-like serine proteases"/>
    <property type="match status" value="1"/>
</dbReference>
<evidence type="ECO:0000313" key="2">
    <source>
        <dbReference type="Proteomes" id="UP001434883"/>
    </source>
</evidence>
<dbReference type="InterPro" id="IPR009003">
    <property type="entry name" value="Peptidase_S1_PA"/>
</dbReference>
<evidence type="ECO:0008006" key="3">
    <source>
        <dbReference type="Google" id="ProtNLM"/>
    </source>
</evidence>
<organism evidence="1 2">
    <name type="scientific">Xenoophorus captivus</name>
    <dbReference type="NCBI Taxonomy" id="1517983"/>
    <lineage>
        <taxon>Eukaryota</taxon>
        <taxon>Metazoa</taxon>
        <taxon>Chordata</taxon>
        <taxon>Craniata</taxon>
        <taxon>Vertebrata</taxon>
        <taxon>Euteleostomi</taxon>
        <taxon>Actinopterygii</taxon>
        <taxon>Neopterygii</taxon>
        <taxon>Teleostei</taxon>
        <taxon>Neoteleostei</taxon>
        <taxon>Acanthomorphata</taxon>
        <taxon>Ovalentaria</taxon>
        <taxon>Atherinomorphae</taxon>
        <taxon>Cyprinodontiformes</taxon>
        <taxon>Goodeidae</taxon>
        <taxon>Xenoophorus</taxon>
    </lineage>
</organism>
<sequence>MSLVGVRLKVRHKMCEITAEMCVAGTPGAGLLKEAGFPIIENKKCNRPSYLNGRVKDHEMCAGNIDGGVDSCQVQTTCITLESVLCLAIASITFVQ</sequence>
<accession>A0ABV0Q9E7</accession>
<dbReference type="InterPro" id="IPR043504">
    <property type="entry name" value="Peptidase_S1_PA_chymotrypsin"/>
</dbReference>